<dbReference type="Gene3D" id="1.10.150.320">
    <property type="entry name" value="Photosystem II 12 kDa extrinsic protein"/>
    <property type="match status" value="1"/>
</dbReference>
<keyword evidence="5 7" id="KW-0472">Membrane</keyword>
<name>A0A2W1JPU8_9CYAN</name>
<dbReference type="InterPro" id="IPR010527">
    <property type="entry name" value="PSII_PsbU"/>
</dbReference>
<dbReference type="RefSeq" id="WP_110984039.1">
    <property type="nucleotide sequence ID" value="NZ_CAWNWM010000001.1"/>
</dbReference>
<dbReference type="Pfam" id="PF06514">
    <property type="entry name" value="PsbU"/>
    <property type="match status" value="1"/>
</dbReference>
<dbReference type="EMBL" id="PQWO01000001">
    <property type="protein sequence ID" value="PZD75370.1"/>
    <property type="molecule type" value="Genomic_DNA"/>
</dbReference>
<evidence type="ECO:0000256" key="4">
    <source>
        <dbReference type="ARBA" id="ARBA00023078"/>
    </source>
</evidence>
<evidence type="ECO:0000256" key="2">
    <source>
        <dbReference type="ARBA" id="ARBA00010827"/>
    </source>
</evidence>
<comment type="subcellular location">
    <subcellularLocation>
        <location evidence="7">Cellular thylakoid membrane</location>
        <topology evidence="7">Peripheral membrane protein</topology>
        <orientation evidence="7">Lumenal side</orientation>
    </subcellularLocation>
    <subcellularLocation>
        <location evidence="1">Membrane</location>
        <topology evidence="1">Peripheral membrane protein</topology>
    </subcellularLocation>
</comment>
<evidence type="ECO:0000256" key="1">
    <source>
        <dbReference type="ARBA" id="ARBA00004170"/>
    </source>
</evidence>
<accession>A0A2W1JPU8</accession>
<organism evidence="9 10">
    <name type="scientific">Acaryochloris thomasi RCC1774</name>
    <dbReference type="NCBI Taxonomy" id="1764569"/>
    <lineage>
        <taxon>Bacteria</taxon>
        <taxon>Bacillati</taxon>
        <taxon>Cyanobacteriota</taxon>
        <taxon>Cyanophyceae</taxon>
        <taxon>Acaryochloridales</taxon>
        <taxon>Acaryochloridaceae</taxon>
        <taxon>Acaryochloris</taxon>
        <taxon>Acaryochloris thomasi</taxon>
    </lineage>
</organism>
<evidence type="ECO:0000256" key="6">
    <source>
        <dbReference type="ARBA" id="ARBA00023276"/>
    </source>
</evidence>
<evidence type="ECO:0000256" key="8">
    <source>
        <dbReference type="SAM" id="MobiDB-lite"/>
    </source>
</evidence>
<evidence type="ECO:0000313" key="10">
    <source>
        <dbReference type="Proteomes" id="UP000248857"/>
    </source>
</evidence>
<dbReference type="GO" id="GO:0031676">
    <property type="term" value="C:plasma membrane-derived thylakoid membrane"/>
    <property type="evidence" value="ECO:0007669"/>
    <property type="project" value="UniProtKB-SubCell"/>
</dbReference>
<evidence type="ECO:0000256" key="3">
    <source>
        <dbReference type="ARBA" id="ARBA00022982"/>
    </source>
</evidence>
<keyword evidence="3 7" id="KW-0249">Electron transport</keyword>
<evidence type="ECO:0000256" key="7">
    <source>
        <dbReference type="HAMAP-Rule" id="MF_00589"/>
    </source>
</evidence>
<sequence length="163" mass="17535">MQSFFRRLGLLSLVFASCLTFFGWSHPVNAVGLNLQSVPALAVTYRNPVDAKLGTDYGQKLDLNNASVRVFTQYKGMYPTLAGKIVQNAPYSNVKDILDIPGLSEAEKNAINSNINSFTVTEPDVALTSGGDRYNDGSYNAANNKTTSDPNVGINKDAYTGGS</sequence>
<evidence type="ECO:0000313" key="9">
    <source>
        <dbReference type="EMBL" id="PZD75370.1"/>
    </source>
</evidence>
<comment type="caution">
    <text evidence="9">The sequence shown here is derived from an EMBL/GenBank/DDBJ whole genome shotgun (WGS) entry which is preliminary data.</text>
</comment>
<dbReference type="GO" id="GO:0019898">
    <property type="term" value="C:extrinsic component of membrane"/>
    <property type="evidence" value="ECO:0007669"/>
    <property type="project" value="InterPro"/>
</dbReference>
<gene>
    <name evidence="9" type="primary">psbU_1</name>
    <name evidence="7" type="synonym">psbU</name>
    <name evidence="9" type="ORF">C1752_00048</name>
</gene>
<proteinExistence type="inferred from homology"/>
<keyword evidence="7" id="KW-0602">Photosynthesis</keyword>
<dbReference type="AlphaFoldDB" id="A0A2W1JPU8"/>
<keyword evidence="6 7" id="KW-0604">Photosystem II</keyword>
<keyword evidence="4 7" id="KW-0793">Thylakoid</keyword>
<protein>
    <recommendedName>
        <fullName evidence="7">Photosystem II extrinsic protein U</fullName>
        <shortName evidence="7">PSII-U</shortName>
        <shortName evidence="7">PsbU</shortName>
    </recommendedName>
    <alternativeName>
        <fullName evidence="7">Photosystem II 12 kDa extrinsic protein</fullName>
        <shortName evidence="7">PS II complex 12 kDa extrinsic protein</shortName>
    </alternativeName>
</protein>
<dbReference type="OrthoDB" id="463369at2"/>
<comment type="function">
    <text evidence="7">One of the extrinsic, lumenal subunits of photosystem II (PSII). PSII is a light-driven water plastoquinone oxidoreductase, using light energy to abstract electrons from H(2)O, generating a proton gradient subsequently used for ATP formation. The extrinsic proteins stabilize the structure of photosystem II oxygen-evolving complex (OEC), the ion environment of oxygen evolution and protect the OEC against heat-induced inactivation.</text>
</comment>
<feature type="region of interest" description="Disordered" evidence="8">
    <location>
        <begin position="139"/>
        <end position="163"/>
    </location>
</feature>
<dbReference type="Proteomes" id="UP000248857">
    <property type="component" value="Unassembled WGS sequence"/>
</dbReference>
<dbReference type="HAMAP" id="MF_00589">
    <property type="entry name" value="PSII_PsbU"/>
    <property type="match status" value="1"/>
</dbReference>
<comment type="similarity">
    <text evidence="2 7">Belongs to the PsbU family.</text>
</comment>
<dbReference type="NCBIfam" id="NF002708">
    <property type="entry name" value="PRK02515.1"/>
    <property type="match status" value="1"/>
</dbReference>
<comment type="subunit">
    <text evidence="7">PSII is composed of 1 copy each of membrane proteins PsbA, PsbB, PsbC, PsbD, PsbE, PsbF, PsbH, PsbI, PsbJ, PsbK, PsbL, PsbM, PsbT, PsbX, PsbY, PsbZ, Psb30/Ycf12, peripheral proteins PsbO, CyanoQ (PsbQ), PsbU, PsbV and a large number of cofactors. It forms dimeric complexes.</text>
</comment>
<dbReference type="GO" id="GO:0009654">
    <property type="term" value="C:photosystem II oxygen evolving complex"/>
    <property type="evidence" value="ECO:0007669"/>
    <property type="project" value="InterPro"/>
</dbReference>
<keyword evidence="10" id="KW-1185">Reference proteome</keyword>
<feature type="compositionally biased region" description="Polar residues" evidence="8">
    <location>
        <begin position="139"/>
        <end position="150"/>
    </location>
</feature>
<dbReference type="SUPFAM" id="SSF81585">
    <property type="entry name" value="PsbU/PolX domain-like"/>
    <property type="match status" value="1"/>
</dbReference>
<dbReference type="GO" id="GO:0042549">
    <property type="term" value="P:photosystem II stabilization"/>
    <property type="evidence" value="ECO:0007669"/>
    <property type="project" value="InterPro"/>
</dbReference>
<dbReference type="PROSITE" id="PS51257">
    <property type="entry name" value="PROKAR_LIPOPROTEIN"/>
    <property type="match status" value="1"/>
</dbReference>
<evidence type="ECO:0000256" key="5">
    <source>
        <dbReference type="ARBA" id="ARBA00023136"/>
    </source>
</evidence>
<reference evidence="9 10" key="1">
    <citation type="journal article" date="2018" name="Sci. Rep.">
        <title>A novel species of the marine cyanobacterium Acaryochloris with a unique pigment content and lifestyle.</title>
        <authorList>
            <person name="Partensky F."/>
            <person name="Six C."/>
            <person name="Ratin M."/>
            <person name="Garczarek L."/>
            <person name="Vaulot D."/>
            <person name="Probert I."/>
            <person name="Calteau A."/>
            <person name="Gourvil P."/>
            <person name="Marie D."/>
            <person name="Grebert T."/>
            <person name="Bouchier C."/>
            <person name="Le Panse S."/>
            <person name="Gachenot M."/>
            <person name="Rodriguez F."/>
            <person name="Garrido J.L."/>
        </authorList>
    </citation>
    <scope>NUCLEOTIDE SEQUENCE [LARGE SCALE GENOMIC DNA]</scope>
    <source>
        <strain evidence="9 10">RCC1774</strain>
    </source>
</reference>
<keyword evidence="7" id="KW-0813">Transport</keyword>
<dbReference type="GO" id="GO:0015979">
    <property type="term" value="P:photosynthesis"/>
    <property type="evidence" value="ECO:0007669"/>
    <property type="project" value="UniProtKB-UniRule"/>
</dbReference>